<feature type="compositionally biased region" description="Basic and acidic residues" evidence="1">
    <location>
        <begin position="25"/>
        <end position="40"/>
    </location>
</feature>
<name>A0ABT1TQM7_9GAMM</name>
<keyword evidence="4" id="KW-1185">Reference proteome</keyword>
<keyword evidence="2" id="KW-0472">Membrane</keyword>
<protein>
    <submittedName>
        <fullName evidence="3">Uncharacterized protein</fullName>
    </submittedName>
</protein>
<dbReference type="RefSeq" id="WP_256606066.1">
    <property type="nucleotide sequence ID" value="NZ_JANIBL010000011.1"/>
</dbReference>
<keyword evidence="2" id="KW-0812">Transmembrane</keyword>
<gene>
    <name evidence="3" type="ORF">NP589_05375</name>
</gene>
<feature type="compositionally biased region" description="Low complexity" evidence="1">
    <location>
        <begin position="56"/>
        <end position="95"/>
    </location>
</feature>
<dbReference type="Proteomes" id="UP001524570">
    <property type="component" value="Unassembled WGS sequence"/>
</dbReference>
<feature type="transmembrane region" description="Helical" evidence="2">
    <location>
        <begin position="6"/>
        <end position="23"/>
    </location>
</feature>
<keyword evidence="2" id="KW-1133">Transmembrane helix</keyword>
<evidence type="ECO:0000313" key="3">
    <source>
        <dbReference type="EMBL" id="MCQ8116850.1"/>
    </source>
</evidence>
<feature type="region of interest" description="Disordered" evidence="1">
    <location>
        <begin position="25"/>
        <end position="108"/>
    </location>
</feature>
<evidence type="ECO:0000256" key="2">
    <source>
        <dbReference type="SAM" id="Phobius"/>
    </source>
</evidence>
<reference evidence="3 4" key="1">
    <citation type="submission" date="2022-07" db="EMBL/GenBank/DDBJ databases">
        <title>Methylomonas rivi sp. nov., Methylomonas rosea sp. nov., Methylomonas aureus sp. nov. and Methylomonas subterranea sp. nov., four novel methanotrophs isolated from a freshwater creek and the deep terrestrial subsurface.</title>
        <authorList>
            <person name="Abin C."/>
            <person name="Sankaranarayanan K."/>
            <person name="Garner C."/>
            <person name="Sindelar R."/>
            <person name="Kotary K."/>
            <person name="Garner R."/>
            <person name="Barclay S."/>
            <person name="Lawson P."/>
            <person name="Krumholz L."/>
        </authorList>
    </citation>
    <scope>NUCLEOTIDE SEQUENCE [LARGE SCALE GENOMIC DNA]</scope>
    <source>
        <strain evidence="3 4">WSC-7</strain>
    </source>
</reference>
<comment type="caution">
    <text evidence="3">The sequence shown here is derived from an EMBL/GenBank/DDBJ whole genome shotgun (WGS) entry which is preliminary data.</text>
</comment>
<evidence type="ECO:0000313" key="4">
    <source>
        <dbReference type="Proteomes" id="UP001524570"/>
    </source>
</evidence>
<evidence type="ECO:0000256" key="1">
    <source>
        <dbReference type="SAM" id="MobiDB-lite"/>
    </source>
</evidence>
<proteinExistence type="predicted"/>
<sequence>MAELLFIATTIFVAYVVFVVMGGKKEKPETTKPEPAKPEVTKPAIQAEQAPPPPAAEKSTAKPAPAKAATPKPAATKASKSAPAKKAAAASPTPAVDSLKNPSTGEVSKVPASYAFAKRWIKDALVEEGLLDKVYKNNELDDAANAKIQAALQQLKGMSKYQ</sequence>
<accession>A0ABT1TQM7</accession>
<dbReference type="EMBL" id="JANIBL010000011">
    <property type="protein sequence ID" value="MCQ8116850.1"/>
    <property type="molecule type" value="Genomic_DNA"/>
</dbReference>
<organism evidence="3 4">
    <name type="scientific">Methylomonas rosea</name>
    <dbReference type="NCBI Taxonomy" id="2952227"/>
    <lineage>
        <taxon>Bacteria</taxon>
        <taxon>Pseudomonadati</taxon>
        <taxon>Pseudomonadota</taxon>
        <taxon>Gammaproteobacteria</taxon>
        <taxon>Methylococcales</taxon>
        <taxon>Methylococcaceae</taxon>
        <taxon>Methylomonas</taxon>
    </lineage>
</organism>